<dbReference type="KEGG" id="agv:OJF2_22450"/>
<sequence>MAGLGLALVIGLACQVRESSDPRSLIEQLGSSRYAEREAAEEALARLGTLAVPSLKMAASSRDLEVRSRAAALLKKIEESVLTQPTLVALDYRDLPLGEVVRSLSERTGMRLVLFPPNQPRWNTDRITLEEPRPLPFWKALDRLCAESRLLPDASQRAPDGREGQAVLLMDRRGRPIFPTCDSGPFRLTLAALEYRRHIGFASDMTEPPMPPAGPRPAQAPPPPRTVATSHFSAQIQLAAEPRLSVTLAGLPLVTEAVDEKGHSLAVPAAGPPQSPVPFNAVRPFARDAASTAFLTTPVPLMRPEEPGKVIKVLRGSIPILAVARQADPLVVPLAGAAGKSFDRGDLHIEIHDIRSGPNDRGRQIDLTARVASGSDAPGADSPATPGSSADLRGPQIEILDAKGQPIPWFRTGMEPEESRLTIGLAGQIAADARELRFYKVSESRVAVPFEFKDLPMP</sequence>
<dbReference type="InterPro" id="IPR011989">
    <property type="entry name" value="ARM-like"/>
</dbReference>
<dbReference type="AlphaFoldDB" id="A0A5B9W0G0"/>
<feature type="region of interest" description="Disordered" evidence="1">
    <location>
        <begin position="206"/>
        <end position="227"/>
    </location>
</feature>
<feature type="region of interest" description="Disordered" evidence="1">
    <location>
        <begin position="372"/>
        <end position="394"/>
    </location>
</feature>
<dbReference type="InterPro" id="IPR016024">
    <property type="entry name" value="ARM-type_fold"/>
</dbReference>
<evidence type="ECO:0000313" key="2">
    <source>
        <dbReference type="EMBL" id="QEH33739.1"/>
    </source>
</evidence>
<feature type="compositionally biased region" description="Pro residues" evidence="1">
    <location>
        <begin position="208"/>
        <end position="225"/>
    </location>
</feature>
<organism evidence="2 3">
    <name type="scientific">Aquisphaera giovannonii</name>
    <dbReference type="NCBI Taxonomy" id="406548"/>
    <lineage>
        <taxon>Bacteria</taxon>
        <taxon>Pseudomonadati</taxon>
        <taxon>Planctomycetota</taxon>
        <taxon>Planctomycetia</taxon>
        <taxon>Isosphaerales</taxon>
        <taxon>Isosphaeraceae</taxon>
        <taxon>Aquisphaera</taxon>
    </lineage>
</organism>
<dbReference type="RefSeq" id="WP_148593747.1">
    <property type="nucleotide sequence ID" value="NZ_CP042997.1"/>
</dbReference>
<name>A0A5B9W0G0_9BACT</name>
<dbReference type="EMBL" id="CP042997">
    <property type="protein sequence ID" value="QEH33739.1"/>
    <property type="molecule type" value="Genomic_DNA"/>
</dbReference>
<keyword evidence="3" id="KW-1185">Reference proteome</keyword>
<accession>A0A5B9W0G0</accession>
<evidence type="ECO:0000313" key="3">
    <source>
        <dbReference type="Proteomes" id="UP000324233"/>
    </source>
</evidence>
<dbReference type="OrthoDB" id="250183at2"/>
<dbReference type="SUPFAM" id="SSF48371">
    <property type="entry name" value="ARM repeat"/>
    <property type="match status" value="1"/>
</dbReference>
<dbReference type="Proteomes" id="UP000324233">
    <property type="component" value="Chromosome"/>
</dbReference>
<evidence type="ECO:0000256" key="1">
    <source>
        <dbReference type="SAM" id="MobiDB-lite"/>
    </source>
</evidence>
<dbReference type="Gene3D" id="1.25.10.10">
    <property type="entry name" value="Leucine-rich Repeat Variant"/>
    <property type="match status" value="1"/>
</dbReference>
<protein>
    <submittedName>
        <fullName evidence="2">Uncharacterized protein</fullName>
    </submittedName>
</protein>
<reference evidence="2 3" key="1">
    <citation type="submission" date="2019-08" db="EMBL/GenBank/DDBJ databases">
        <title>Deep-cultivation of Planctomycetes and their phenomic and genomic characterization uncovers novel biology.</title>
        <authorList>
            <person name="Wiegand S."/>
            <person name="Jogler M."/>
            <person name="Boedeker C."/>
            <person name="Pinto D."/>
            <person name="Vollmers J."/>
            <person name="Rivas-Marin E."/>
            <person name="Kohn T."/>
            <person name="Peeters S.H."/>
            <person name="Heuer A."/>
            <person name="Rast P."/>
            <person name="Oberbeckmann S."/>
            <person name="Bunk B."/>
            <person name="Jeske O."/>
            <person name="Meyerdierks A."/>
            <person name="Storesund J.E."/>
            <person name="Kallscheuer N."/>
            <person name="Luecker S."/>
            <person name="Lage O.M."/>
            <person name="Pohl T."/>
            <person name="Merkel B.J."/>
            <person name="Hornburger P."/>
            <person name="Mueller R.-W."/>
            <person name="Bruemmer F."/>
            <person name="Labrenz M."/>
            <person name="Spormann A.M."/>
            <person name="Op den Camp H."/>
            <person name="Overmann J."/>
            <person name="Amann R."/>
            <person name="Jetten M.S.M."/>
            <person name="Mascher T."/>
            <person name="Medema M.H."/>
            <person name="Devos D.P."/>
            <person name="Kaster A.-K."/>
            <person name="Ovreas L."/>
            <person name="Rohde M."/>
            <person name="Galperin M.Y."/>
            <person name="Jogler C."/>
        </authorList>
    </citation>
    <scope>NUCLEOTIDE SEQUENCE [LARGE SCALE GENOMIC DNA]</scope>
    <source>
        <strain evidence="2 3">OJF2</strain>
    </source>
</reference>
<gene>
    <name evidence="2" type="ORF">OJF2_22450</name>
</gene>
<proteinExistence type="predicted"/>